<organism evidence="1 2">
    <name type="scientific">Caerostris darwini</name>
    <dbReference type="NCBI Taxonomy" id="1538125"/>
    <lineage>
        <taxon>Eukaryota</taxon>
        <taxon>Metazoa</taxon>
        <taxon>Ecdysozoa</taxon>
        <taxon>Arthropoda</taxon>
        <taxon>Chelicerata</taxon>
        <taxon>Arachnida</taxon>
        <taxon>Araneae</taxon>
        <taxon>Araneomorphae</taxon>
        <taxon>Entelegynae</taxon>
        <taxon>Araneoidea</taxon>
        <taxon>Araneidae</taxon>
        <taxon>Caerostris</taxon>
    </lineage>
</organism>
<evidence type="ECO:0000313" key="1">
    <source>
        <dbReference type="EMBL" id="GIY16488.1"/>
    </source>
</evidence>
<proteinExistence type="predicted"/>
<feature type="non-terminal residue" evidence="1">
    <location>
        <position position="1"/>
    </location>
</feature>
<sequence length="34" mass="3724">RISTGFELLTLNELFFGINYAVFIACVNSPSACL</sequence>
<dbReference type="Proteomes" id="UP001054837">
    <property type="component" value="Unassembled WGS sequence"/>
</dbReference>
<accession>A0AAV4R8R3</accession>
<dbReference type="EMBL" id="BPLQ01005710">
    <property type="protein sequence ID" value="GIY16488.1"/>
    <property type="molecule type" value="Genomic_DNA"/>
</dbReference>
<keyword evidence="2" id="KW-1185">Reference proteome</keyword>
<comment type="caution">
    <text evidence="1">The sequence shown here is derived from an EMBL/GenBank/DDBJ whole genome shotgun (WGS) entry which is preliminary data.</text>
</comment>
<evidence type="ECO:0000313" key="2">
    <source>
        <dbReference type="Proteomes" id="UP001054837"/>
    </source>
</evidence>
<name>A0AAV4R8R3_9ARAC</name>
<reference evidence="1 2" key="1">
    <citation type="submission" date="2021-06" db="EMBL/GenBank/DDBJ databases">
        <title>Caerostris darwini draft genome.</title>
        <authorList>
            <person name="Kono N."/>
            <person name="Arakawa K."/>
        </authorList>
    </citation>
    <scope>NUCLEOTIDE SEQUENCE [LARGE SCALE GENOMIC DNA]</scope>
</reference>
<gene>
    <name evidence="1" type="ORF">CDAR_219171</name>
</gene>
<protein>
    <submittedName>
        <fullName evidence="1">Uncharacterized protein</fullName>
    </submittedName>
</protein>
<dbReference type="AlphaFoldDB" id="A0AAV4R8R3"/>